<proteinExistence type="predicted"/>
<dbReference type="PATRIC" id="fig|134601.6.peg.6122"/>
<organism evidence="1 2">
    <name type="scientific">Mycolicibacterium goodii</name>
    <name type="common">Mycobacterium goodii</name>
    <dbReference type="NCBI Taxonomy" id="134601"/>
    <lineage>
        <taxon>Bacteria</taxon>
        <taxon>Bacillati</taxon>
        <taxon>Actinomycetota</taxon>
        <taxon>Actinomycetes</taxon>
        <taxon>Mycobacteriales</taxon>
        <taxon>Mycobacteriaceae</taxon>
        <taxon>Mycolicibacterium</taxon>
    </lineage>
</organism>
<reference evidence="1 2" key="1">
    <citation type="submission" date="2015-07" db="EMBL/GenBank/DDBJ databases">
        <title>Complete genome sequence of Mycobacterium goodii X7B, a facultative thermophilic biodesulfurizing bacterium.</title>
        <authorList>
            <person name="Yu B."/>
            <person name="Li F."/>
            <person name="Xu P."/>
        </authorList>
    </citation>
    <scope>NUCLEOTIDE SEQUENCE [LARGE SCALE GENOMIC DNA]</scope>
    <source>
        <strain evidence="1 2">X7B</strain>
    </source>
</reference>
<dbReference type="Proteomes" id="UP000062255">
    <property type="component" value="Chromosome"/>
</dbReference>
<dbReference type="EMBL" id="CP012150">
    <property type="protein sequence ID" value="AKS35377.1"/>
    <property type="molecule type" value="Genomic_DNA"/>
</dbReference>
<protein>
    <submittedName>
        <fullName evidence="1">Uncharacterized protein</fullName>
    </submittedName>
</protein>
<dbReference type="AlphaFoldDB" id="A0A0K0XDD9"/>
<gene>
    <name evidence="1" type="ORF">AFA91_29610</name>
</gene>
<name>A0A0K0XDD9_MYCGD</name>
<sequence length="220" mass="25542">MMDEKSWPETGNLAISEVIDELNYWRRIQRHLGLIEYDEPDSDGKRLYFRSGYQEGLDWKHWRQYGEWSAYIIESTNDGCYLVKHSTKGERSADRVERVQAVFTRFDDAGKYIVGRMGNAVRVDLGMESVIVRWEHDGADPRLKIEDPTADQLRFMSDVCAGIKPGTFERHLRRFSLVADPEIYALPVPSQIPMMNVIPLELEDLRLILTKGLQLTTFEK</sequence>
<dbReference type="KEGG" id="mgo:AFA91_29610"/>
<evidence type="ECO:0000313" key="2">
    <source>
        <dbReference type="Proteomes" id="UP000062255"/>
    </source>
</evidence>
<accession>A0A0K0XDD9</accession>
<evidence type="ECO:0000313" key="1">
    <source>
        <dbReference type="EMBL" id="AKS35377.1"/>
    </source>
</evidence>